<organism evidence="1 2">
    <name type="scientific">Rhodovulum sulfidophilum</name>
    <name type="common">Rhodobacter sulfidophilus</name>
    <dbReference type="NCBI Taxonomy" id="35806"/>
    <lineage>
        <taxon>Bacteria</taxon>
        <taxon>Pseudomonadati</taxon>
        <taxon>Pseudomonadota</taxon>
        <taxon>Alphaproteobacteria</taxon>
        <taxon>Rhodobacterales</taxon>
        <taxon>Paracoccaceae</taxon>
        <taxon>Rhodovulum</taxon>
    </lineage>
</organism>
<comment type="caution">
    <text evidence="1">The sequence shown here is derived from an EMBL/GenBank/DDBJ whole genome shotgun (WGS) entry which is preliminary data.</text>
</comment>
<dbReference type="PANTHER" id="PTHR38588:SF1">
    <property type="entry name" value="BLL0334 PROTEIN"/>
    <property type="match status" value="1"/>
</dbReference>
<reference evidence="1 2" key="1">
    <citation type="submission" date="2017-08" db="EMBL/GenBank/DDBJ databases">
        <title>Infants hospitalized years apart are colonized by the same room-sourced microbial strains.</title>
        <authorList>
            <person name="Brooks B."/>
            <person name="Olm M.R."/>
            <person name="Firek B.A."/>
            <person name="Baker R."/>
            <person name="Thomas B.C."/>
            <person name="Morowitz M.J."/>
            <person name="Banfield J.F."/>
        </authorList>
    </citation>
    <scope>NUCLEOTIDE SEQUENCE [LARGE SCALE GENOMIC DNA]</scope>
    <source>
        <strain evidence="1">S2_005_002_R2_34</strain>
    </source>
</reference>
<evidence type="ECO:0000313" key="2">
    <source>
        <dbReference type="Proteomes" id="UP000249185"/>
    </source>
</evidence>
<name>A0A2W5N3J7_RHOSU</name>
<dbReference type="Gene3D" id="3.30.530.20">
    <property type="match status" value="1"/>
</dbReference>
<dbReference type="CDD" id="cd05018">
    <property type="entry name" value="CoxG"/>
    <property type="match status" value="1"/>
</dbReference>
<gene>
    <name evidence="1" type="ORF">DI556_15835</name>
</gene>
<protein>
    <submittedName>
        <fullName evidence="1">Carbon monoxide dehydrogenase</fullName>
    </submittedName>
</protein>
<dbReference type="Proteomes" id="UP000249185">
    <property type="component" value="Unassembled WGS sequence"/>
</dbReference>
<dbReference type="InterPro" id="IPR010419">
    <property type="entry name" value="CO_DH_gsu"/>
</dbReference>
<dbReference type="AlphaFoldDB" id="A0A2W5N3J7"/>
<dbReference type="PANTHER" id="PTHR38588">
    <property type="entry name" value="BLL0334 PROTEIN"/>
    <property type="match status" value="1"/>
</dbReference>
<proteinExistence type="predicted"/>
<dbReference type="SUPFAM" id="SSF55961">
    <property type="entry name" value="Bet v1-like"/>
    <property type="match status" value="1"/>
</dbReference>
<accession>A0A2W5N3J7</accession>
<sequence length="167" mass="17765">MEMRGSREIAAPRARVWEALIDPGVLRACVPGCESMTGSVDAGFEARVQQRIGPVGASFEGRVELEDVVPGESYTLVCSGKGANAGRARGGAEVTLSETETGGTRLDYTVTARVEGRLAQLGTRLIETFAKKMADRFFASFQAVVEGTPAPAPARGWFSRVLGREEG</sequence>
<dbReference type="Pfam" id="PF06240">
    <property type="entry name" value="COXG"/>
    <property type="match status" value="1"/>
</dbReference>
<evidence type="ECO:0000313" key="1">
    <source>
        <dbReference type="EMBL" id="PZQ47966.1"/>
    </source>
</evidence>
<dbReference type="InterPro" id="IPR023393">
    <property type="entry name" value="START-like_dom_sf"/>
</dbReference>
<dbReference type="EMBL" id="QFPW01000014">
    <property type="protein sequence ID" value="PZQ47966.1"/>
    <property type="molecule type" value="Genomic_DNA"/>
</dbReference>